<sequence length="411" mass="42777">MLSSSLLVSLGLATLAAAAPSRTVKARQASGAQNVVYWGATNNEVDDLSHYCTSSAGIDIVILSFLDIYGATGNIPSGNMGNSCFVGTTGVPQQCDQLASAITTCQSAGKKVILSLGGAASSYSLSSQSQAVAIGQYLWNAYGNSGNTTVQRPFGSVFVNGFDFDIELNAGSQYYQYMISTLRSNFASDSKNTYYITGAPQCPIPEPNMGEIISSSQFDYLWVQFYNNNPTCSLGLPGDAPFNFDDWVSFISTTPSKNAKLFIGAPASTLGANGNAGGAKYYATPDQLASIVASTKSNPAFGGIMLWDAGYSDSNVINGCTFAQQAKSILTTGSPCGGSGSAPPPSSTSQVPPPASSTPSNPSGGTVGQFDQCGGIGYTGPTQCVAPYKCVEERKSIEKNAEAHMILCIYE</sequence>
<keyword evidence="9" id="KW-0843">Virulence</keyword>
<evidence type="ECO:0000256" key="15">
    <source>
        <dbReference type="SAM" id="MobiDB-lite"/>
    </source>
</evidence>
<name>A0A0F9XQU0_TRIHA</name>
<dbReference type="GO" id="GO:0006032">
    <property type="term" value="P:chitin catabolic process"/>
    <property type="evidence" value="ECO:0007669"/>
    <property type="project" value="UniProtKB-KW"/>
</dbReference>
<accession>A0A0F9XQU0</accession>
<dbReference type="EC" id="3.2.1.14" evidence="3"/>
<feature type="domain" description="CBM1" evidence="17">
    <location>
        <begin position="365"/>
        <end position="409"/>
    </location>
</feature>
<dbReference type="InterPro" id="IPR001579">
    <property type="entry name" value="Glyco_hydro_18_chit_AS"/>
</dbReference>
<dbReference type="InterPro" id="IPR000254">
    <property type="entry name" value="CBD"/>
</dbReference>
<evidence type="ECO:0000256" key="13">
    <source>
        <dbReference type="RuleBase" id="RU000489"/>
    </source>
</evidence>
<keyword evidence="11 13" id="KW-0326">Glycosidase</keyword>
<dbReference type="PROSITE" id="PS01095">
    <property type="entry name" value="GH18_1"/>
    <property type="match status" value="1"/>
</dbReference>
<comment type="similarity">
    <text evidence="14">Belongs to the glycosyl hydrolase 18 family.</text>
</comment>
<evidence type="ECO:0000256" key="2">
    <source>
        <dbReference type="ARBA" id="ARBA00004613"/>
    </source>
</evidence>
<comment type="subcellular location">
    <subcellularLocation>
        <location evidence="2">Secreted</location>
    </subcellularLocation>
</comment>
<feature type="region of interest" description="Disordered" evidence="15">
    <location>
        <begin position="334"/>
        <end position="366"/>
    </location>
</feature>
<evidence type="ECO:0000313" key="20">
    <source>
        <dbReference type="Proteomes" id="UP000034112"/>
    </source>
</evidence>
<proteinExistence type="inferred from homology"/>
<evidence type="ECO:0000313" key="19">
    <source>
        <dbReference type="EMBL" id="KKP06860.1"/>
    </source>
</evidence>
<comment type="catalytic activity">
    <reaction evidence="1">
        <text>Random endo-hydrolysis of N-acetyl-beta-D-glucosaminide (1-&gt;4)-beta-linkages in chitin and chitodextrins.</text>
        <dbReference type="EC" id="3.2.1.14"/>
    </reaction>
</comment>
<evidence type="ECO:0000256" key="6">
    <source>
        <dbReference type="ARBA" id="ARBA00022729"/>
    </source>
</evidence>
<evidence type="ECO:0000256" key="3">
    <source>
        <dbReference type="ARBA" id="ARBA00012729"/>
    </source>
</evidence>
<dbReference type="OMA" id="YQYMIST"/>
<dbReference type="InterPro" id="IPR050542">
    <property type="entry name" value="Glycosyl_Hydrlase18_Chitinase"/>
</dbReference>
<evidence type="ECO:0000256" key="1">
    <source>
        <dbReference type="ARBA" id="ARBA00000822"/>
    </source>
</evidence>
<keyword evidence="7 13" id="KW-0378">Hydrolase</keyword>
<evidence type="ECO:0000256" key="12">
    <source>
        <dbReference type="ARBA" id="ARBA00023326"/>
    </source>
</evidence>
<keyword evidence="12" id="KW-0624">Polysaccharide degradation</keyword>
<feature type="chain" id="PRO_5002530251" description="chitinase" evidence="16">
    <location>
        <begin position="19"/>
        <end position="411"/>
    </location>
</feature>
<dbReference type="Proteomes" id="UP000034112">
    <property type="component" value="Unassembled WGS sequence"/>
</dbReference>
<comment type="caution">
    <text evidence="19">The sequence shown here is derived from an EMBL/GenBank/DDBJ whole genome shotgun (WGS) entry which is preliminary data.</text>
</comment>
<evidence type="ECO:0000256" key="16">
    <source>
        <dbReference type="SAM" id="SignalP"/>
    </source>
</evidence>
<dbReference type="Gene3D" id="3.20.20.80">
    <property type="entry name" value="Glycosidases"/>
    <property type="match status" value="1"/>
</dbReference>
<dbReference type="AlphaFoldDB" id="A0A0F9XQU0"/>
<dbReference type="EMBL" id="JOKZ01000017">
    <property type="protein sequence ID" value="KKP06860.1"/>
    <property type="molecule type" value="Genomic_DNA"/>
</dbReference>
<keyword evidence="8" id="KW-0146">Chitin degradation</keyword>
<keyword evidence="6 16" id="KW-0732">Signal</keyword>
<feature type="domain" description="GH18" evidence="18">
    <location>
        <begin position="32"/>
        <end position="333"/>
    </location>
</feature>
<evidence type="ECO:0000256" key="10">
    <source>
        <dbReference type="ARBA" id="ARBA00023277"/>
    </source>
</evidence>
<dbReference type="OrthoDB" id="6020543at2759"/>
<evidence type="ECO:0000256" key="7">
    <source>
        <dbReference type="ARBA" id="ARBA00022801"/>
    </source>
</evidence>
<dbReference type="SUPFAM" id="SSF57180">
    <property type="entry name" value="Cellulose-binding domain"/>
    <property type="match status" value="1"/>
</dbReference>
<dbReference type="InterPro" id="IPR001223">
    <property type="entry name" value="Glyco_hydro18_cat"/>
</dbReference>
<keyword evidence="5" id="KW-0147">Chitin-binding</keyword>
<dbReference type="PROSITE" id="PS51910">
    <property type="entry name" value="GH18_2"/>
    <property type="match status" value="1"/>
</dbReference>
<evidence type="ECO:0000256" key="8">
    <source>
        <dbReference type="ARBA" id="ARBA00023024"/>
    </source>
</evidence>
<feature type="signal peptide" evidence="16">
    <location>
        <begin position="1"/>
        <end position="18"/>
    </location>
</feature>
<feature type="compositionally biased region" description="Pro residues" evidence="15">
    <location>
        <begin position="342"/>
        <end position="356"/>
    </location>
</feature>
<evidence type="ECO:0000259" key="18">
    <source>
        <dbReference type="PROSITE" id="PS51910"/>
    </source>
</evidence>
<dbReference type="InterPro" id="IPR017853">
    <property type="entry name" value="GH"/>
</dbReference>
<keyword evidence="10" id="KW-0119">Carbohydrate metabolism</keyword>
<dbReference type="Pfam" id="PF00734">
    <property type="entry name" value="CBM_1"/>
    <property type="match status" value="1"/>
</dbReference>
<dbReference type="PANTHER" id="PTHR45708:SF49">
    <property type="entry name" value="ENDOCHITINASE"/>
    <property type="match status" value="1"/>
</dbReference>
<evidence type="ECO:0000256" key="4">
    <source>
        <dbReference type="ARBA" id="ARBA00022525"/>
    </source>
</evidence>
<dbReference type="PROSITE" id="PS51164">
    <property type="entry name" value="CBM1_2"/>
    <property type="match status" value="1"/>
</dbReference>
<dbReference type="GO" id="GO:0008061">
    <property type="term" value="F:chitin binding"/>
    <property type="evidence" value="ECO:0007669"/>
    <property type="project" value="UniProtKB-KW"/>
</dbReference>
<evidence type="ECO:0000256" key="9">
    <source>
        <dbReference type="ARBA" id="ARBA00023026"/>
    </source>
</evidence>
<dbReference type="PANTHER" id="PTHR45708">
    <property type="entry name" value="ENDOCHITINASE"/>
    <property type="match status" value="1"/>
</dbReference>
<evidence type="ECO:0000256" key="5">
    <source>
        <dbReference type="ARBA" id="ARBA00022669"/>
    </source>
</evidence>
<dbReference type="GO" id="GO:0030248">
    <property type="term" value="F:cellulose binding"/>
    <property type="evidence" value="ECO:0007669"/>
    <property type="project" value="InterPro"/>
</dbReference>
<protein>
    <recommendedName>
        <fullName evidence="3">chitinase</fullName>
        <ecNumber evidence="3">3.2.1.14</ecNumber>
    </recommendedName>
</protein>
<dbReference type="SUPFAM" id="SSF51445">
    <property type="entry name" value="(Trans)glycosidases"/>
    <property type="match status" value="1"/>
</dbReference>
<evidence type="ECO:0000256" key="14">
    <source>
        <dbReference type="RuleBase" id="RU004453"/>
    </source>
</evidence>
<dbReference type="InterPro" id="IPR035971">
    <property type="entry name" value="CBD_sf"/>
</dbReference>
<dbReference type="GO" id="GO:0008843">
    <property type="term" value="F:endochitinase activity"/>
    <property type="evidence" value="ECO:0007669"/>
    <property type="project" value="UniProtKB-EC"/>
</dbReference>
<evidence type="ECO:0000256" key="11">
    <source>
        <dbReference type="ARBA" id="ARBA00023295"/>
    </source>
</evidence>
<gene>
    <name evidence="19" type="ORF">THAR02_01057</name>
</gene>
<evidence type="ECO:0000259" key="17">
    <source>
        <dbReference type="PROSITE" id="PS51164"/>
    </source>
</evidence>
<dbReference type="Pfam" id="PF00704">
    <property type="entry name" value="Glyco_hydro_18"/>
    <property type="match status" value="1"/>
</dbReference>
<reference evidence="20" key="1">
    <citation type="journal article" date="2015" name="Genome Announc.">
        <title>Draft whole-genome sequence of the biocontrol agent Trichoderma harzianum T6776.</title>
        <authorList>
            <person name="Baroncelli R."/>
            <person name="Piaggeschi G."/>
            <person name="Fiorini L."/>
            <person name="Bertolini E."/>
            <person name="Zapparata A."/>
            <person name="Pe M.E."/>
            <person name="Sarrocco S."/>
            <person name="Vannacci G."/>
        </authorList>
    </citation>
    <scope>NUCLEOTIDE SEQUENCE [LARGE SCALE GENOMIC DNA]</scope>
    <source>
        <strain evidence="20">T6776</strain>
    </source>
</reference>
<dbReference type="GO" id="GO:0005576">
    <property type="term" value="C:extracellular region"/>
    <property type="evidence" value="ECO:0007669"/>
    <property type="project" value="UniProtKB-SubCell"/>
</dbReference>
<keyword evidence="4" id="KW-0964">Secreted</keyword>
<organism evidence="19 20">
    <name type="scientific">Trichoderma harzianum</name>
    <name type="common">Hypocrea lixii</name>
    <dbReference type="NCBI Taxonomy" id="5544"/>
    <lineage>
        <taxon>Eukaryota</taxon>
        <taxon>Fungi</taxon>
        <taxon>Dikarya</taxon>
        <taxon>Ascomycota</taxon>
        <taxon>Pezizomycotina</taxon>
        <taxon>Sordariomycetes</taxon>
        <taxon>Hypocreomycetidae</taxon>
        <taxon>Hypocreales</taxon>
        <taxon>Hypocreaceae</taxon>
        <taxon>Trichoderma</taxon>
    </lineage>
</organism>
<dbReference type="GO" id="GO:0000272">
    <property type="term" value="P:polysaccharide catabolic process"/>
    <property type="evidence" value="ECO:0007669"/>
    <property type="project" value="UniProtKB-KW"/>
</dbReference>